<gene>
    <name evidence="6" type="primary">LOC113209505</name>
</gene>
<dbReference type="InterPro" id="IPR011022">
    <property type="entry name" value="Arrestin_C-like"/>
</dbReference>
<dbReference type="InterPro" id="IPR014752">
    <property type="entry name" value="Arrestin-like_C"/>
</dbReference>
<dbReference type="GO" id="GO:0015031">
    <property type="term" value="P:protein transport"/>
    <property type="evidence" value="ECO:0007669"/>
    <property type="project" value="TreeGrafter"/>
</dbReference>
<dbReference type="Proteomes" id="UP000504606">
    <property type="component" value="Unplaced"/>
</dbReference>
<dbReference type="Pfam" id="PF00339">
    <property type="entry name" value="Arrestin_N"/>
    <property type="match status" value="1"/>
</dbReference>
<dbReference type="GeneID" id="113209505"/>
<dbReference type="GO" id="GO:0005737">
    <property type="term" value="C:cytoplasm"/>
    <property type="evidence" value="ECO:0007669"/>
    <property type="project" value="TreeGrafter"/>
</dbReference>
<dbReference type="KEGG" id="foc:113209505"/>
<evidence type="ECO:0000313" key="6">
    <source>
        <dbReference type="RefSeq" id="XP_026282838.1"/>
    </source>
</evidence>
<dbReference type="RefSeq" id="XP_026282838.1">
    <property type="nucleotide sequence ID" value="XM_026427053.2"/>
</dbReference>
<dbReference type="Gene3D" id="2.60.40.640">
    <property type="match status" value="2"/>
</dbReference>
<accession>A0A6J1SPW2</accession>
<evidence type="ECO:0000256" key="3">
    <source>
        <dbReference type="SAM" id="MobiDB-lite"/>
    </source>
</evidence>
<keyword evidence="2" id="KW-0716">Sensory transduction</keyword>
<dbReference type="SUPFAM" id="SSF81296">
    <property type="entry name" value="E set domains"/>
    <property type="match status" value="2"/>
</dbReference>
<reference evidence="6" key="1">
    <citation type="submission" date="2025-08" db="UniProtKB">
        <authorList>
            <consortium name="RefSeq"/>
        </authorList>
    </citation>
    <scope>IDENTIFICATION</scope>
    <source>
        <tissue evidence="6">Whole organism</tissue>
    </source>
</reference>
<dbReference type="OrthoDB" id="2333384at2759"/>
<dbReference type="AlphaFoldDB" id="A0A6J1SPW2"/>
<evidence type="ECO:0000256" key="1">
    <source>
        <dbReference type="ARBA" id="ARBA00005298"/>
    </source>
</evidence>
<dbReference type="PANTHER" id="PTHR11188:SF176">
    <property type="entry name" value="ARRESTIN DOMAIN-CONTAINING PROTEIN 1"/>
    <property type="match status" value="1"/>
</dbReference>
<comment type="similarity">
    <text evidence="1">Belongs to the arrestin family.</text>
</comment>
<name>A0A6J1SPW2_FRAOC</name>
<dbReference type="InterPro" id="IPR050357">
    <property type="entry name" value="Arrestin_domain-protein"/>
</dbReference>
<protein>
    <submittedName>
        <fullName evidence="6">Arrestin domain-containing protein 2-like</fullName>
    </submittedName>
</protein>
<evidence type="ECO:0000313" key="5">
    <source>
        <dbReference type="Proteomes" id="UP000504606"/>
    </source>
</evidence>
<dbReference type="InterPro" id="IPR014756">
    <property type="entry name" value="Ig_E-set"/>
</dbReference>
<evidence type="ECO:0000259" key="4">
    <source>
        <dbReference type="SMART" id="SM01017"/>
    </source>
</evidence>
<dbReference type="SMART" id="SM01017">
    <property type="entry name" value="Arrestin_C"/>
    <property type="match status" value="1"/>
</dbReference>
<keyword evidence="5" id="KW-1185">Reference proteome</keyword>
<proteinExistence type="inferred from homology"/>
<feature type="region of interest" description="Disordered" evidence="3">
    <location>
        <begin position="307"/>
        <end position="333"/>
    </location>
</feature>
<evidence type="ECO:0000256" key="2">
    <source>
        <dbReference type="ARBA" id="ARBA00022606"/>
    </source>
</evidence>
<dbReference type="InterPro" id="IPR011021">
    <property type="entry name" value="Arrestin-like_N"/>
</dbReference>
<feature type="domain" description="Arrestin C-terminal-like" evidence="4">
    <location>
        <begin position="170"/>
        <end position="302"/>
    </location>
</feature>
<organism evidence="5 6">
    <name type="scientific">Frankliniella occidentalis</name>
    <name type="common">Western flower thrips</name>
    <name type="synonym">Euthrips occidentalis</name>
    <dbReference type="NCBI Taxonomy" id="133901"/>
    <lineage>
        <taxon>Eukaryota</taxon>
        <taxon>Metazoa</taxon>
        <taxon>Ecdysozoa</taxon>
        <taxon>Arthropoda</taxon>
        <taxon>Hexapoda</taxon>
        <taxon>Insecta</taxon>
        <taxon>Pterygota</taxon>
        <taxon>Neoptera</taxon>
        <taxon>Paraneoptera</taxon>
        <taxon>Thysanoptera</taxon>
        <taxon>Terebrantia</taxon>
        <taxon>Thripoidea</taxon>
        <taxon>Thripidae</taxon>
        <taxon>Frankliniella</taxon>
    </lineage>
</organism>
<sequence length="333" mass="37191">MPINLRVRFDRPQPTYYAGETVTGHVLVHVDEPTPVRAIRIHIKGEARVQFVSNRHGLNLFRIKAKGHKKHLNVKSCLVGGDSGEVMLNPGENEYPFQCLLPHTLPSSFVGKHGYISYTATGVLQRPRGSGQKGAIGFCVVEPVDLNALPKSTEPIEMKNDKFFWCLWNKSGPLTMQLRAPRGGYTPGQTIPFQIQVDNASTYEVRKVRVTLQQFVSWYAECENTYSDEKLVDIDLVDSQVIGQDSKVFSHMITVPPTPPSYQNNKCELVKWKYYLRVCAVVGRGHFNLNISAPLLIGTTPVGYQDGQTGIPHSNDSVPRGSPWTSTDELLTK</sequence>
<dbReference type="Pfam" id="PF02752">
    <property type="entry name" value="Arrestin_C"/>
    <property type="match status" value="1"/>
</dbReference>
<dbReference type="PANTHER" id="PTHR11188">
    <property type="entry name" value="ARRESTIN DOMAIN CONTAINING PROTEIN"/>
    <property type="match status" value="1"/>
</dbReference>